<proteinExistence type="predicted"/>
<evidence type="ECO:0000313" key="3">
    <source>
        <dbReference type="Proteomes" id="UP000193303"/>
    </source>
</evidence>
<gene>
    <name evidence="2" type="ORF">BV912_06445</name>
</gene>
<sequence length="127" mass="14496">MNTEQNWQETVRAAEQQRADCLINQRYEEFAAMCSPNLCYVHTSGTVDDLDALMGKLHSGFYVYKAIHYPIHEIRHLGTAILVRADFQADILVDGQPRKLNNRAVSVWEIENGELKLAFYQATPIAK</sequence>
<dbReference type="AlphaFoldDB" id="A0A1X3DHS9"/>
<dbReference type="Pfam" id="PF14534">
    <property type="entry name" value="DUF4440"/>
    <property type="match status" value="1"/>
</dbReference>
<name>A0A1X3DHS9_9NEIS</name>
<protein>
    <recommendedName>
        <fullName evidence="1">DUF4440 domain-containing protein</fullName>
    </recommendedName>
</protein>
<dbReference type="OrthoDB" id="8912653at2"/>
<reference evidence="3" key="1">
    <citation type="submission" date="2017-01" db="EMBL/GenBank/DDBJ databases">
        <authorList>
            <person name="Mah S.A."/>
            <person name="Swanson W.J."/>
            <person name="Moy G.W."/>
            <person name="Vacquier V.D."/>
        </authorList>
    </citation>
    <scope>NUCLEOTIDE SEQUENCE [LARGE SCALE GENOMIC DNA]</scope>
    <source>
        <strain evidence="3">124861</strain>
    </source>
</reference>
<dbReference type="Proteomes" id="UP000193303">
    <property type="component" value="Unassembled WGS sequence"/>
</dbReference>
<dbReference type="InterPro" id="IPR032710">
    <property type="entry name" value="NTF2-like_dom_sf"/>
</dbReference>
<evidence type="ECO:0000313" key="2">
    <source>
        <dbReference type="EMBL" id="OSI21245.1"/>
    </source>
</evidence>
<evidence type="ECO:0000259" key="1">
    <source>
        <dbReference type="Pfam" id="PF14534"/>
    </source>
</evidence>
<dbReference type="RefSeq" id="WP_085356538.1">
    <property type="nucleotide sequence ID" value="NZ_MTAA01000015.1"/>
</dbReference>
<dbReference type="InterPro" id="IPR027843">
    <property type="entry name" value="DUF4440"/>
</dbReference>
<dbReference type="STRING" id="1931275.BV914_07495"/>
<organism evidence="2 3">
    <name type="scientific">Neisseria dumasiana</name>
    <dbReference type="NCBI Taxonomy" id="1931275"/>
    <lineage>
        <taxon>Bacteria</taxon>
        <taxon>Pseudomonadati</taxon>
        <taxon>Pseudomonadota</taxon>
        <taxon>Betaproteobacteria</taxon>
        <taxon>Neisseriales</taxon>
        <taxon>Neisseriaceae</taxon>
        <taxon>Neisseria</taxon>
    </lineage>
</organism>
<accession>A0A1X3DHS9</accession>
<dbReference type="Gene3D" id="3.10.450.50">
    <property type="match status" value="1"/>
</dbReference>
<dbReference type="EMBL" id="MTAB01000012">
    <property type="protein sequence ID" value="OSI21245.1"/>
    <property type="molecule type" value="Genomic_DNA"/>
</dbReference>
<dbReference type="SUPFAM" id="SSF54427">
    <property type="entry name" value="NTF2-like"/>
    <property type="match status" value="1"/>
</dbReference>
<feature type="domain" description="DUF4440" evidence="1">
    <location>
        <begin position="11"/>
        <end position="115"/>
    </location>
</feature>
<comment type="caution">
    <text evidence="2">The sequence shown here is derived from an EMBL/GenBank/DDBJ whole genome shotgun (WGS) entry which is preliminary data.</text>
</comment>